<dbReference type="Pfam" id="PF03238">
    <property type="entry name" value="ESAG1"/>
    <property type="match status" value="1"/>
</dbReference>
<dbReference type="EMBL" id="CZPT02000560">
    <property type="protein sequence ID" value="SCU66510.1"/>
    <property type="molecule type" value="Genomic_DNA"/>
</dbReference>
<evidence type="ECO:0000256" key="1">
    <source>
        <dbReference type="SAM" id="SignalP"/>
    </source>
</evidence>
<organism evidence="2 3">
    <name type="scientific">Trypanosoma equiperdum</name>
    <dbReference type="NCBI Taxonomy" id="5694"/>
    <lineage>
        <taxon>Eukaryota</taxon>
        <taxon>Discoba</taxon>
        <taxon>Euglenozoa</taxon>
        <taxon>Kinetoplastea</taxon>
        <taxon>Metakinetoplastina</taxon>
        <taxon>Trypanosomatida</taxon>
        <taxon>Trypanosomatidae</taxon>
        <taxon>Trypanosoma</taxon>
    </lineage>
</organism>
<evidence type="ECO:0000313" key="2">
    <source>
        <dbReference type="EMBL" id="SCU66510.1"/>
    </source>
</evidence>
<protein>
    <submittedName>
        <fullName evidence="2">Expression site-associated gene 1 (ESAG1) protein, putative</fullName>
    </submittedName>
</protein>
<proteinExistence type="predicted"/>
<keyword evidence="1" id="KW-0732">Signal</keyword>
<dbReference type="InterPro" id="IPR004922">
    <property type="entry name" value="ESAG"/>
</dbReference>
<dbReference type="RefSeq" id="XP_067077947.1">
    <property type="nucleotide sequence ID" value="XM_067221846.1"/>
</dbReference>
<evidence type="ECO:0000313" key="3">
    <source>
        <dbReference type="Proteomes" id="UP000195570"/>
    </source>
</evidence>
<feature type="chain" id="PRO_5009235177" evidence="1">
    <location>
        <begin position="28"/>
        <end position="334"/>
    </location>
</feature>
<reference evidence="2" key="1">
    <citation type="submission" date="2016-09" db="EMBL/GenBank/DDBJ databases">
        <authorList>
            <person name="Hebert L."/>
            <person name="Moumen B."/>
        </authorList>
    </citation>
    <scope>NUCLEOTIDE SEQUENCE [LARGE SCALE GENOMIC DNA]</scope>
    <source>
        <strain evidence="2">OVI</strain>
    </source>
</reference>
<comment type="caution">
    <text evidence="2">The sequence shown here is derived from an EMBL/GenBank/DDBJ whole genome shotgun (WGS) entry which is preliminary data.</text>
</comment>
<gene>
    <name evidence="2" type="ORF">TEOVI_000860900</name>
</gene>
<name>A0A1G4I419_TRYEQ</name>
<feature type="signal peptide" evidence="1">
    <location>
        <begin position="1"/>
        <end position="27"/>
    </location>
</feature>
<dbReference type="Proteomes" id="UP000195570">
    <property type="component" value="Unassembled WGS sequence"/>
</dbReference>
<dbReference type="GeneID" id="92382543"/>
<dbReference type="VEuPathDB" id="TriTrypDB:TEOVI_000860900"/>
<sequence>MPKIHLKKTRIGVWLSLSFLLISFSLARDCTLVDDYYGKNVPESVCYLSCLSNALNKLYNDGEEKLFVNEEVYADASRILDDMEGETAECVKYLSVISGVMEGKHDKLEKLISYGNAMGDLVAKVGGLFADVNESVRAMREVLPSTLITANKYYTAISEIVRTVWDDVKAVKSDDEEVLQCRNGKIISTGEFSVKCSAHTCPLGVNVTESTLKKYKDGCLEINVMTESGQVSKCFNLPRNNLYISGARINSSGVLEWSQNDSAFFRLIVKVQDIFAPLIAPFSAGKPPSVLLTKMTNITSLYSHFNKVHNNFTSLLRDTNITVNADNTNTNSTI</sequence>
<dbReference type="AlphaFoldDB" id="A0A1G4I419"/>
<keyword evidence="3" id="KW-1185">Reference proteome</keyword>
<accession>A0A1G4I419</accession>